<dbReference type="Gene3D" id="3.30.428.10">
    <property type="entry name" value="HIT-like"/>
    <property type="match status" value="1"/>
</dbReference>
<reference evidence="6" key="1">
    <citation type="submission" date="2017-09" db="EMBL/GenBank/DDBJ databases">
        <title>Depth-based differentiation of microbial function through sediment-hosted aquifers and enrichment of novel symbionts in the deep terrestrial subsurface.</title>
        <authorList>
            <person name="Probst A.J."/>
            <person name="Ladd B."/>
            <person name="Jarett J.K."/>
            <person name="Geller-Mcgrath D.E."/>
            <person name="Sieber C.M.K."/>
            <person name="Emerson J.B."/>
            <person name="Anantharaman K."/>
            <person name="Thomas B.C."/>
            <person name="Malmstrom R."/>
            <person name="Stieglmeier M."/>
            <person name="Klingl A."/>
            <person name="Woyke T."/>
            <person name="Ryan C.M."/>
            <person name="Banfield J.F."/>
        </authorList>
    </citation>
    <scope>NUCLEOTIDE SEQUENCE [LARGE SCALE GENOMIC DNA]</scope>
</reference>
<dbReference type="PANTHER" id="PTHR46648:SF1">
    <property type="entry name" value="ADENOSINE 5'-MONOPHOSPHORAMIDASE HNT1"/>
    <property type="match status" value="1"/>
</dbReference>
<name>A0A2M6WEE7_9BACT</name>
<dbReference type="InterPro" id="IPR036265">
    <property type="entry name" value="HIT-like_sf"/>
</dbReference>
<evidence type="ECO:0000259" key="4">
    <source>
        <dbReference type="PROSITE" id="PS51084"/>
    </source>
</evidence>
<dbReference type="InterPro" id="IPR039384">
    <property type="entry name" value="HINT"/>
</dbReference>
<feature type="domain" description="HIT" evidence="4">
    <location>
        <begin position="20"/>
        <end position="127"/>
    </location>
</feature>
<dbReference type="CDD" id="cd01277">
    <property type="entry name" value="HINT_subgroup"/>
    <property type="match status" value="1"/>
</dbReference>
<dbReference type="AlphaFoldDB" id="A0A2M6WEE7"/>
<accession>A0A2M6WEE7</accession>
<dbReference type="Pfam" id="PF01230">
    <property type="entry name" value="HIT"/>
    <property type="match status" value="1"/>
</dbReference>
<dbReference type="PROSITE" id="PS51084">
    <property type="entry name" value="HIT_2"/>
    <property type="match status" value="1"/>
</dbReference>
<protein>
    <submittedName>
        <fullName evidence="5">HIT family protein</fullName>
    </submittedName>
</protein>
<feature type="active site" description="Tele-AMP-histidine intermediate" evidence="1">
    <location>
        <position position="114"/>
    </location>
</feature>
<evidence type="ECO:0000313" key="5">
    <source>
        <dbReference type="EMBL" id="PIT91167.1"/>
    </source>
</evidence>
<feature type="short sequence motif" description="Histidine triad motif" evidence="2 3">
    <location>
        <begin position="112"/>
        <end position="116"/>
    </location>
</feature>
<sequence length="150" mass="17175">MERIVPLLKLRLYWAVMDELFEKIIAGTIPSEKVHEDEHTYAFLDINPTAPGHTLVVPKQKSTNIFDIPESDWLAVMKTVRMLAPYIKEAMRADGLNIVMNNEPAGHQVVMHAHVHIIPRFEGDGLKPWRGRPYEEGEAQRVAEKIRSLL</sequence>
<dbReference type="EMBL" id="PFBJ01000008">
    <property type="protein sequence ID" value="PIT91167.1"/>
    <property type="molecule type" value="Genomic_DNA"/>
</dbReference>
<dbReference type="Proteomes" id="UP000228809">
    <property type="component" value="Unassembled WGS sequence"/>
</dbReference>
<gene>
    <name evidence="5" type="ORF">COU17_01850</name>
</gene>
<evidence type="ECO:0000256" key="2">
    <source>
        <dbReference type="PIRSR" id="PIRSR601310-3"/>
    </source>
</evidence>
<dbReference type="InterPro" id="IPR011146">
    <property type="entry name" value="HIT-like"/>
</dbReference>
<dbReference type="GO" id="GO:0003824">
    <property type="term" value="F:catalytic activity"/>
    <property type="evidence" value="ECO:0007669"/>
    <property type="project" value="InterPro"/>
</dbReference>
<evidence type="ECO:0000256" key="1">
    <source>
        <dbReference type="PIRSR" id="PIRSR601310-1"/>
    </source>
</evidence>
<evidence type="ECO:0000313" key="6">
    <source>
        <dbReference type="Proteomes" id="UP000228809"/>
    </source>
</evidence>
<organism evidence="5 6">
    <name type="scientific">Candidatus Kaiserbacteria bacterium CG10_big_fil_rev_8_21_14_0_10_49_17</name>
    <dbReference type="NCBI Taxonomy" id="1974609"/>
    <lineage>
        <taxon>Bacteria</taxon>
        <taxon>Candidatus Kaiseribacteriota</taxon>
    </lineage>
</organism>
<evidence type="ECO:0000256" key="3">
    <source>
        <dbReference type="PROSITE-ProRule" id="PRU00464"/>
    </source>
</evidence>
<dbReference type="GO" id="GO:0009117">
    <property type="term" value="P:nucleotide metabolic process"/>
    <property type="evidence" value="ECO:0007669"/>
    <property type="project" value="TreeGrafter"/>
</dbReference>
<dbReference type="PANTHER" id="PTHR46648">
    <property type="entry name" value="HIT FAMILY PROTEIN 1"/>
    <property type="match status" value="1"/>
</dbReference>
<dbReference type="PRINTS" id="PR00332">
    <property type="entry name" value="HISTRIAD"/>
</dbReference>
<comment type="caution">
    <text evidence="5">The sequence shown here is derived from an EMBL/GenBank/DDBJ whole genome shotgun (WGS) entry which is preliminary data.</text>
</comment>
<proteinExistence type="predicted"/>
<dbReference type="InterPro" id="IPR001310">
    <property type="entry name" value="Histidine_triad_HIT"/>
</dbReference>
<dbReference type="SUPFAM" id="SSF54197">
    <property type="entry name" value="HIT-like"/>
    <property type="match status" value="1"/>
</dbReference>